<gene>
    <name evidence="2" type="ORF">ACFYKT_19070</name>
</gene>
<accession>A0ABW6K2L3</accession>
<reference evidence="2 3" key="1">
    <citation type="submission" date="2024-08" db="EMBL/GenBank/DDBJ databases">
        <title>Two novel Cytobacillus novel species.</title>
        <authorList>
            <person name="Liu G."/>
        </authorList>
    </citation>
    <scope>NUCLEOTIDE SEQUENCE [LARGE SCALE GENOMIC DNA]</scope>
    <source>
        <strain evidence="2 3">FJAT-53684</strain>
    </source>
</reference>
<keyword evidence="1" id="KW-0175">Coiled coil</keyword>
<evidence type="ECO:0000313" key="3">
    <source>
        <dbReference type="Proteomes" id="UP001601058"/>
    </source>
</evidence>
<evidence type="ECO:0000313" key="2">
    <source>
        <dbReference type="EMBL" id="MFE8698412.1"/>
    </source>
</evidence>
<keyword evidence="3" id="KW-1185">Reference proteome</keyword>
<name>A0ABW6K2L3_9BACI</name>
<comment type="caution">
    <text evidence="2">The sequence shown here is derived from an EMBL/GenBank/DDBJ whole genome shotgun (WGS) entry which is preliminary data.</text>
</comment>
<dbReference type="Proteomes" id="UP001601058">
    <property type="component" value="Unassembled WGS sequence"/>
</dbReference>
<dbReference type="EMBL" id="JBIACJ010000014">
    <property type="protein sequence ID" value="MFE8698412.1"/>
    <property type="molecule type" value="Genomic_DNA"/>
</dbReference>
<dbReference type="RefSeq" id="WP_389222776.1">
    <property type="nucleotide sequence ID" value="NZ_JBIACJ010000014.1"/>
</dbReference>
<sequence length="304" mass="35721">MADKTFGVKVNEDLYDKVKLMIDSSGISAKEWFEKAVSLTEMNAIKQGATDYSQDISELEVHTTRIYELVANMIQRSIYIKDHAVKEYADKLDQRESIIGEYQDKAKVALEEAKASMQMAEVLEKEKTDLSKQLEKERADLLKQLEEVRSVNLNNQLLIDEYKEKNDTLSGLVSKYQSFAEENEKLKDKHADEQERLHSQVVEISTQAHDQQDEIKDLNQQIEMMKNNHEIALERLTEKKEYEKDKALLECERNYQEKWLKANDEYNEKIKELYNEISVVRKEYEEKVKNLEIEVKNVKAERDQ</sequence>
<organism evidence="2 3">
    <name type="scientific">Cytobacillus mangrovibacter</name>
    <dbReference type="NCBI Taxonomy" id="3299024"/>
    <lineage>
        <taxon>Bacteria</taxon>
        <taxon>Bacillati</taxon>
        <taxon>Bacillota</taxon>
        <taxon>Bacilli</taxon>
        <taxon>Bacillales</taxon>
        <taxon>Bacillaceae</taxon>
        <taxon>Cytobacillus</taxon>
    </lineage>
</organism>
<feature type="coiled-coil region" evidence="1">
    <location>
        <begin position="120"/>
        <end position="301"/>
    </location>
</feature>
<evidence type="ECO:0000256" key="1">
    <source>
        <dbReference type="SAM" id="Coils"/>
    </source>
</evidence>
<protein>
    <submittedName>
        <fullName evidence="2">Uncharacterized protein</fullName>
    </submittedName>
</protein>
<proteinExistence type="predicted"/>